<accession>A0AAN0VTM5</accession>
<dbReference type="EMBL" id="CP009458">
    <property type="protein sequence ID" value="AIR61031.1"/>
    <property type="molecule type" value="Genomic_DNA"/>
</dbReference>
<dbReference type="Proteomes" id="UP000029516">
    <property type="component" value="Chromosome"/>
</dbReference>
<dbReference type="AlphaFoldDB" id="A0AAN0VTM5"/>
<gene>
    <name evidence="1" type="ORF">LH23_10260</name>
</gene>
<proteinExistence type="predicted"/>
<evidence type="ECO:0000313" key="2">
    <source>
        <dbReference type="Proteomes" id="UP000029516"/>
    </source>
</evidence>
<dbReference type="KEGG" id="cem:LH23_10260"/>
<reference evidence="1 2" key="1">
    <citation type="submission" date="2014-09" db="EMBL/GenBank/DDBJ databases">
        <authorList>
            <person name="Chan K.-G."/>
        </authorList>
    </citation>
    <scope>NUCLEOTIDE SEQUENCE [LARGE SCALE GENOMIC DNA]</scope>
    <source>
        <strain evidence="1 2">M006</strain>
    </source>
</reference>
<name>A0AAN0VTM5_9ENTR</name>
<sequence length="73" mass="8101">MKRILQLNKIVGFLLFRNQNQIPGTASRSAKKGIISHCFSMMKDSRNNRLSLNKYEVKGRQGAGAMSGQICTG</sequence>
<protein>
    <submittedName>
        <fullName evidence="1">Uncharacterized protein</fullName>
    </submittedName>
</protein>
<evidence type="ECO:0000313" key="1">
    <source>
        <dbReference type="EMBL" id="AIR61031.1"/>
    </source>
</evidence>
<organism evidence="1 2">
    <name type="scientific">Cedecea neteri</name>
    <dbReference type="NCBI Taxonomy" id="158822"/>
    <lineage>
        <taxon>Bacteria</taxon>
        <taxon>Pseudomonadati</taxon>
        <taxon>Pseudomonadota</taxon>
        <taxon>Gammaproteobacteria</taxon>
        <taxon>Enterobacterales</taxon>
        <taxon>Enterobacteriaceae</taxon>
        <taxon>Cedecea</taxon>
    </lineage>
</organism>